<dbReference type="HOGENOM" id="CLU_763430_0_0_1"/>
<dbReference type="EMBL" id="JH817389">
    <property type="protein sequence ID" value="EKC28325.1"/>
    <property type="molecule type" value="Genomic_DNA"/>
</dbReference>
<dbReference type="SUPFAM" id="SSF53067">
    <property type="entry name" value="Actin-like ATPase domain"/>
    <property type="match status" value="1"/>
</dbReference>
<protein>
    <submittedName>
        <fullName evidence="2">Heat shock 70 kDa protein 12B</fullName>
    </submittedName>
</protein>
<dbReference type="PANTHER" id="PTHR14187">
    <property type="entry name" value="ALPHA KINASE/ELONGATION FACTOR 2 KINASE"/>
    <property type="match status" value="1"/>
</dbReference>
<feature type="domain" description="Mutator-like transposase" evidence="1">
    <location>
        <begin position="250"/>
        <end position="337"/>
    </location>
</feature>
<dbReference type="InterPro" id="IPR049012">
    <property type="entry name" value="Mutator_transp_dom"/>
</dbReference>
<proteinExistence type="predicted"/>
<evidence type="ECO:0000313" key="2">
    <source>
        <dbReference type="EMBL" id="EKC28325.1"/>
    </source>
</evidence>
<dbReference type="Gene3D" id="3.30.420.40">
    <property type="match status" value="1"/>
</dbReference>
<dbReference type="InParanoid" id="K1QHK5"/>
<dbReference type="InterPro" id="IPR043129">
    <property type="entry name" value="ATPase_NBD"/>
</dbReference>
<accession>K1QHK5</accession>
<dbReference type="Pfam" id="PF20700">
    <property type="entry name" value="Mutator"/>
    <property type="match status" value="1"/>
</dbReference>
<gene>
    <name evidence="2" type="ORF">CGI_10009306</name>
</gene>
<evidence type="ECO:0000259" key="1">
    <source>
        <dbReference type="Pfam" id="PF20700"/>
    </source>
</evidence>
<dbReference type="PANTHER" id="PTHR14187:SF5">
    <property type="entry name" value="HEAT SHOCK 70 KDA PROTEIN 12A"/>
    <property type="match status" value="1"/>
</dbReference>
<keyword evidence="2" id="KW-0346">Stress response</keyword>
<name>K1QHK5_MAGGI</name>
<reference evidence="2" key="1">
    <citation type="journal article" date="2012" name="Nature">
        <title>The oyster genome reveals stress adaptation and complexity of shell formation.</title>
        <authorList>
            <person name="Zhang G."/>
            <person name="Fang X."/>
            <person name="Guo X."/>
            <person name="Li L."/>
            <person name="Luo R."/>
            <person name="Xu F."/>
            <person name="Yang P."/>
            <person name="Zhang L."/>
            <person name="Wang X."/>
            <person name="Qi H."/>
            <person name="Xiong Z."/>
            <person name="Que H."/>
            <person name="Xie Y."/>
            <person name="Holland P.W."/>
            <person name="Paps J."/>
            <person name="Zhu Y."/>
            <person name="Wu F."/>
            <person name="Chen Y."/>
            <person name="Wang J."/>
            <person name="Peng C."/>
            <person name="Meng J."/>
            <person name="Yang L."/>
            <person name="Liu J."/>
            <person name="Wen B."/>
            <person name="Zhang N."/>
            <person name="Huang Z."/>
            <person name="Zhu Q."/>
            <person name="Feng Y."/>
            <person name="Mount A."/>
            <person name="Hedgecock D."/>
            <person name="Xu Z."/>
            <person name="Liu Y."/>
            <person name="Domazet-Loso T."/>
            <person name="Du Y."/>
            <person name="Sun X."/>
            <person name="Zhang S."/>
            <person name="Liu B."/>
            <person name="Cheng P."/>
            <person name="Jiang X."/>
            <person name="Li J."/>
            <person name="Fan D."/>
            <person name="Wang W."/>
            <person name="Fu W."/>
            <person name="Wang T."/>
            <person name="Wang B."/>
            <person name="Zhang J."/>
            <person name="Peng Z."/>
            <person name="Li Y."/>
            <person name="Li N."/>
            <person name="Wang J."/>
            <person name="Chen M."/>
            <person name="He Y."/>
            <person name="Tan F."/>
            <person name="Song X."/>
            <person name="Zheng Q."/>
            <person name="Huang R."/>
            <person name="Yang H."/>
            <person name="Du X."/>
            <person name="Chen L."/>
            <person name="Yang M."/>
            <person name="Gaffney P.M."/>
            <person name="Wang S."/>
            <person name="Luo L."/>
            <person name="She Z."/>
            <person name="Ming Y."/>
            <person name="Huang W."/>
            <person name="Zhang S."/>
            <person name="Huang B."/>
            <person name="Zhang Y."/>
            <person name="Qu T."/>
            <person name="Ni P."/>
            <person name="Miao G."/>
            <person name="Wang J."/>
            <person name="Wang Q."/>
            <person name="Steinberg C.E."/>
            <person name="Wang H."/>
            <person name="Li N."/>
            <person name="Qian L."/>
            <person name="Zhang G."/>
            <person name="Li Y."/>
            <person name="Yang H."/>
            <person name="Liu X."/>
            <person name="Wang J."/>
            <person name="Yin Y."/>
            <person name="Wang J."/>
        </authorList>
    </citation>
    <scope>NUCLEOTIDE SEQUENCE [LARGE SCALE GENOMIC DNA]</scope>
    <source>
        <strain evidence="2">05x7-T-G4-1.051#20</strain>
    </source>
</reference>
<organism evidence="2">
    <name type="scientific">Magallana gigas</name>
    <name type="common">Pacific oyster</name>
    <name type="synonym">Crassostrea gigas</name>
    <dbReference type="NCBI Taxonomy" id="29159"/>
    <lineage>
        <taxon>Eukaryota</taxon>
        <taxon>Metazoa</taxon>
        <taxon>Spiralia</taxon>
        <taxon>Lophotrochozoa</taxon>
        <taxon>Mollusca</taxon>
        <taxon>Bivalvia</taxon>
        <taxon>Autobranchia</taxon>
        <taxon>Pteriomorphia</taxon>
        <taxon>Ostreida</taxon>
        <taxon>Ostreoidea</taxon>
        <taxon>Ostreidae</taxon>
        <taxon>Magallana</taxon>
    </lineage>
</organism>
<sequence length="363" mass="41407">MAESQTDDQKSDTKTTEKPWCSPNVLVAAIDFGTAYSGYAYSSRIDFEEDPLRIMALKWSQSLISHKTPTCALFNKDKKLVAFGYEAEKRFTELTEENKHQDYYYFQRFKMNLFSKSEDRRKKKLTITSMIHDIKGDEMPAIDVFSAAIKYMKDCLLKELNEKDYENAVEADNIRWVLTVPAIWDDTAKQFMRIAAEKADIRSQCLTIAFEPEAASMYCKRIPLVWLNGKSEGFEIFKPGNQYLILDAGGMINSGMGPRHVNTFLTACDIPPINHKTIAKKENIIGQVIEEEAKKSCARSLEEEIQSSNTLECSYDAGWQTRGTGWNYNSISGKYSSVRSSSVCDRLKLSEIMNISSFTNEKR</sequence>
<dbReference type="AlphaFoldDB" id="K1QHK5"/>